<name>A0ABR1TBF5_9PEZI</name>
<keyword evidence="2" id="KW-0723">Serine/threonine-protein kinase</keyword>
<feature type="domain" description="AGC-kinase C-terminal" evidence="13">
    <location>
        <begin position="578"/>
        <end position="619"/>
    </location>
</feature>
<evidence type="ECO:0000256" key="5">
    <source>
        <dbReference type="ARBA" id="ARBA00022691"/>
    </source>
</evidence>
<evidence type="ECO:0000313" key="15">
    <source>
        <dbReference type="Proteomes" id="UP001480595"/>
    </source>
</evidence>
<evidence type="ECO:0000256" key="7">
    <source>
        <dbReference type="ARBA" id="ARBA00022777"/>
    </source>
</evidence>
<dbReference type="PANTHER" id="PTHR11727">
    <property type="entry name" value="DIMETHYLADENOSINE TRANSFERASE"/>
    <property type="match status" value="1"/>
</dbReference>
<evidence type="ECO:0000256" key="2">
    <source>
        <dbReference type="ARBA" id="ARBA00022527"/>
    </source>
</evidence>
<dbReference type="Pfam" id="PF00398">
    <property type="entry name" value="RrnaAD"/>
    <property type="match status" value="1"/>
</dbReference>
<comment type="subcellular location">
    <subcellularLocation>
        <location evidence="1">Mitochondrion</location>
    </subcellularLocation>
</comment>
<gene>
    <name evidence="14" type="ORF">PG994_012782</name>
</gene>
<evidence type="ECO:0000256" key="9">
    <source>
        <dbReference type="ARBA" id="ARBA00022884"/>
    </source>
</evidence>
<evidence type="ECO:0000313" key="14">
    <source>
        <dbReference type="EMBL" id="KAK8043944.1"/>
    </source>
</evidence>
<keyword evidence="9" id="KW-0694">RNA-binding</keyword>
<feature type="compositionally biased region" description="Basic residues" evidence="12">
    <location>
        <begin position="92"/>
        <end position="102"/>
    </location>
</feature>
<keyword evidence="8" id="KW-0067">ATP-binding</keyword>
<evidence type="ECO:0000256" key="11">
    <source>
        <dbReference type="RuleBase" id="RU362106"/>
    </source>
</evidence>
<protein>
    <recommendedName>
        <fullName evidence="11">rRNA adenine N(6)-methyltransferase</fullName>
        <ecNumber evidence="11">2.1.1.-</ecNumber>
    </recommendedName>
</protein>
<dbReference type="Gene3D" id="3.40.50.150">
    <property type="entry name" value="Vaccinia Virus protein VP39"/>
    <property type="match status" value="1"/>
</dbReference>
<dbReference type="InterPro" id="IPR029063">
    <property type="entry name" value="SAM-dependent_MTases_sf"/>
</dbReference>
<feature type="region of interest" description="Disordered" evidence="12">
    <location>
        <begin position="77"/>
        <end position="108"/>
    </location>
</feature>
<comment type="caution">
    <text evidence="14">The sequence shown here is derived from an EMBL/GenBank/DDBJ whole genome shotgun (WGS) entry which is preliminary data.</text>
</comment>
<keyword evidence="15" id="KW-1185">Reference proteome</keyword>
<evidence type="ECO:0000256" key="4">
    <source>
        <dbReference type="ARBA" id="ARBA00022679"/>
    </source>
</evidence>
<comment type="function">
    <text evidence="10">Mitochondrial transcription factor that confers selective promoter recognition on the core subunit of the yeast mitochondrial RNA polymerase. Interacts with DNA in a non-specific manner.</text>
</comment>
<evidence type="ECO:0000256" key="10">
    <source>
        <dbReference type="ARBA" id="ARBA00024915"/>
    </source>
</evidence>
<evidence type="ECO:0000256" key="1">
    <source>
        <dbReference type="ARBA" id="ARBA00004173"/>
    </source>
</evidence>
<keyword evidence="7" id="KW-0418">Kinase</keyword>
<keyword evidence="5 11" id="KW-0949">S-adenosyl-L-methionine</keyword>
<evidence type="ECO:0000256" key="12">
    <source>
        <dbReference type="SAM" id="MobiDB-lite"/>
    </source>
</evidence>
<feature type="compositionally biased region" description="Acidic residues" evidence="12">
    <location>
        <begin position="77"/>
        <end position="87"/>
    </location>
</feature>
<keyword evidence="4 11" id="KW-0808">Transferase</keyword>
<sequence>MIPTRVFPLRTFAARCRFRPNAVTLSALTNSRYASNWSDKLRKNVLLKSELEAVTPTAQKLLATGTWRHRNAKPLEEEVLEEEEQADDAQPKKKPTRSRAGKAPKGDKTRVNVVSDELCDDILSYIGPSLDRHKGCDLLDLYPGVGLWSRRLNDYLQPRSHILMEPDDAFYKPFLEDLLNRPGTKLTPKSGMLWKDLNSSHKNDTLLVTANIAFHPRKRYMSFESIARLVQHQFIDAIRTGQIFHRYGQVRMLLWTRRDDKSCIVARSMQRRKRSAIDAELHCEYLHEVCGKSGPDSHWYVRDANLDRLSAQMTAKRMRERGLVMPERRTPQEHKDALAELDRGDIVVAGGATPVFQRTYHETLASMEEAYESQEFAADSEERARMRRLHWRGNSDIMRFKSIFERQQAYDAITQLRTNPGEATEDEIQKLEAEWDDSFSRLPTSKRLDYLKCFDNVHLMRQDPPAMMWDRREYEPLETTVLDFFPNVDCSLLDIQPRTLHPLLTQTGPKSNRAADMFDLLTRALFMAPAGSLRKMLDGVWPGAADWIIPRCKSLHDPALGGRPAKGHYGGLSPRVLNHRQWQELLERFMEWPFRPEYQELLARSQDDSISDDHDMDDP</sequence>
<evidence type="ECO:0000256" key="8">
    <source>
        <dbReference type="ARBA" id="ARBA00022840"/>
    </source>
</evidence>
<evidence type="ECO:0000259" key="13">
    <source>
        <dbReference type="PROSITE" id="PS51285"/>
    </source>
</evidence>
<accession>A0ABR1TBF5</accession>
<dbReference type="SUPFAM" id="SSF53335">
    <property type="entry name" value="S-adenosyl-L-methionine-dependent methyltransferases"/>
    <property type="match status" value="1"/>
</dbReference>
<dbReference type="GeneID" id="92097254"/>
<comment type="similarity">
    <text evidence="11">Belongs to the class I-like SAM-binding methyltransferase superfamily. rRNA adenine N(6)-methyltransferase family.</text>
</comment>
<dbReference type="EC" id="2.1.1.-" evidence="11"/>
<dbReference type="PROSITE" id="PS51285">
    <property type="entry name" value="AGC_KINASE_CTER"/>
    <property type="match status" value="1"/>
</dbReference>
<reference evidence="14 15" key="1">
    <citation type="submission" date="2023-01" db="EMBL/GenBank/DDBJ databases">
        <title>Analysis of 21 Apiospora genomes using comparative genomics revels a genus with tremendous synthesis potential of carbohydrate active enzymes and secondary metabolites.</title>
        <authorList>
            <person name="Sorensen T."/>
        </authorList>
    </citation>
    <scope>NUCLEOTIDE SEQUENCE [LARGE SCALE GENOMIC DNA]</scope>
    <source>
        <strain evidence="14 15">CBS 135458</strain>
    </source>
</reference>
<dbReference type="Gene3D" id="1.10.8.100">
    <property type="entry name" value="Ribosomal RNA adenine dimethylase-like, domain 2"/>
    <property type="match status" value="1"/>
</dbReference>
<dbReference type="InterPro" id="IPR023165">
    <property type="entry name" value="rRNA_Ade_diMease-like_C"/>
</dbReference>
<keyword evidence="3 11" id="KW-0489">Methyltransferase</keyword>
<proteinExistence type="inferred from homology"/>
<organism evidence="14 15">
    <name type="scientific">Apiospora phragmitis</name>
    <dbReference type="NCBI Taxonomy" id="2905665"/>
    <lineage>
        <taxon>Eukaryota</taxon>
        <taxon>Fungi</taxon>
        <taxon>Dikarya</taxon>
        <taxon>Ascomycota</taxon>
        <taxon>Pezizomycotina</taxon>
        <taxon>Sordariomycetes</taxon>
        <taxon>Xylariomycetidae</taxon>
        <taxon>Amphisphaeriales</taxon>
        <taxon>Apiosporaceae</taxon>
        <taxon>Apiospora</taxon>
    </lineage>
</organism>
<dbReference type="InterPro" id="IPR000961">
    <property type="entry name" value="AGC-kinase_C"/>
</dbReference>
<dbReference type="PANTHER" id="PTHR11727:SF17">
    <property type="entry name" value="DIMETHYLADENOSINE TRANSFERASE 1, MITOCHONDRIAL"/>
    <property type="match status" value="1"/>
</dbReference>
<keyword evidence="6" id="KW-0547">Nucleotide-binding</keyword>
<keyword evidence="11" id="KW-0698">rRNA processing</keyword>
<evidence type="ECO:0000256" key="3">
    <source>
        <dbReference type="ARBA" id="ARBA00022603"/>
    </source>
</evidence>
<dbReference type="RefSeq" id="XP_066710339.1">
    <property type="nucleotide sequence ID" value="XM_066864191.1"/>
</dbReference>
<dbReference type="Proteomes" id="UP001480595">
    <property type="component" value="Unassembled WGS sequence"/>
</dbReference>
<evidence type="ECO:0000256" key="6">
    <source>
        <dbReference type="ARBA" id="ARBA00022741"/>
    </source>
</evidence>
<dbReference type="EMBL" id="JAQQWL010000012">
    <property type="protein sequence ID" value="KAK8043944.1"/>
    <property type="molecule type" value="Genomic_DNA"/>
</dbReference>
<dbReference type="InterPro" id="IPR001737">
    <property type="entry name" value="KsgA/Erm"/>
</dbReference>